<feature type="compositionally biased region" description="Basic residues" evidence="1">
    <location>
        <begin position="41"/>
        <end position="50"/>
    </location>
</feature>
<feature type="compositionally biased region" description="Pro residues" evidence="1">
    <location>
        <begin position="497"/>
        <end position="526"/>
    </location>
</feature>
<feature type="domain" description="Myb-like" evidence="2">
    <location>
        <begin position="251"/>
        <end position="301"/>
    </location>
</feature>
<dbReference type="SMART" id="SM00717">
    <property type="entry name" value="SANT"/>
    <property type="match status" value="2"/>
</dbReference>
<gene>
    <name evidence="4" type="ORF">NSK_001838</name>
</gene>
<feature type="compositionally biased region" description="Acidic residues" evidence="1">
    <location>
        <begin position="56"/>
        <end position="65"/>
    </location>
</feature>
<feature type="domain" description="Myb-like" evidence="2">
    <location>
        <begin position="199"/>
        <end position="250"/>
    </location>
</feature>
<dbReference type="GO" id="GO:0000981">
    <property type="term" value="F:DNA-binding transcription factor activity, RNA polymerase II-specific"/>
    <property type="evidence" value="ECO:0007669"/>
    <property type="project" value="TreeGrafter"/>
</dbReference>
<feature type="compositionally biased region" description="Basic and acidic residues" evidence="1">
    <location>
        <begin position="635"/>
        <end position="669"/>
    </location>
</feature>
<dbReference type="Gene3D" id="1.10.10.60">
    <property type="entry name" value="Homeodomain-like"/>
    <property type="match status" value="2"/>
</dbReference>
<feature type="region of interest" description="Disordered" evidence="1">
    <location>
        <begin position="426"/>
        <end position="452"/>
    </location>
</feature>
<evidence type="ECO:0000259" key="3">
    <source>
        <dbReference type="PROSITE" id="PS51294"/>
    </source>
</evidence>
<evidence type="ECO:0000256" key="1">
    <source>
        <dbReference type="SAM" id="MobiDB-lite"/>
    </source>
</evidence>
<dbReference type="PROSITE" id="PS51294">
    <property type="entry name" value="HTH_MYB"/>
    <property type="match status" value="2"/>
</dbReference>
<dbReference type="Proteomes" id="UP000355283">
    <property type="component" value="Unassembled WGS sequence"/>
</dbReference>
<proteinExistence type="predicted"/>
<dbReference type="PANTHER" id="PTHR45614">
    <property type="entry name" value="MYB PROTEIN-RELATED"/>
    <property type="match status" value="1"/>
</dbReference>
<feature type="region of interest" description="Disordered" evidence="1">
    <location>
        <begin position="1"/>
        <end position="83"/>
    </location>
</feature>
<feature type="compositionally biased region" description="Acidic residues" evidence="1">
    <location>
        <begin position="72"/>
        <end position="82"/>
    </location>
</feature>
<dbReference type="InterPro" id="IPR050560">
    <property type="entry name" value="MYB_TF"/>
</dbReference>
<dbReference type="InterPro" id="IPR017930">
    <property type="entry name" value="Myb_dom"/>
</dbReference>
<dbReference type="GO" id="GO:0000978">
    <property type="term" value="F:RNA polymerase II cis-regulatory region sequence-specific DNA binding"/>
    <property type="evidence" value="ECO:0007669"/>
    <property type="project" value="TreeGrafter"/>
</dbReference>
<dbReference type="Pfam" id="PF13921">
    <property type="entry name" value="Myb_DNA-bind_6"/>
    <property type="match status" value="1"/>
</dbReference>
<comment type="caution">
    <text evidence="4">The sequence shown here is derived from an EMBL/GenBank/DDBJ whole genome shotgun (WGS) entry which is preliminary data.</text>
</comment>
<sequence>MSFYRTRYRGSKSPSTVELEAQNNECLGEDEEEEEVLGIHRQGKAKRFGPSRRDSDDGEDDDDDDASYRMGDDEDDDEESDPEVATAKALLMQGRGPGPAAPFRWATSPFSDNSTATTALRLLSPPPVVPDAILGGQPNVHLYEPSGQVQTRPIHSDMAASLALNGAINGANAPATPAQASVFHAVKHLPGPLVGLAMEDDGKRNTWTADEDKILASLVEKYGPKKWGIVATYLPMRNAKQCHQRWHYVLKPSISRDTWTEKEDYIIYHYQRLLGNKWSHIAKYLSGRTGYAVRNRHAFLVKHYKGGKVPVPPGESLPSTTPKTNGKPIRRTNNSTMAAYARKVKKMKKQMAAVGALREFKKGGATGIEQRPMETSPAPSITRREEMEMDGSGNTHFEAMSEERLSSPAKRAGGFLRVLCNHGEATGDTAPAGRTPGSAFPPSWSTSPPRSPLDLLAALPHSDLMQLPMPTPSPRTRSLFETHFPSLNSPHQAHTMPVPPPLPHVQPSLPPPSSLTIQVPPPPPPLHLRHPMEASTSPTWAAGVNMTEALGGTRFFESPQASPHPSIQPQQSSSRQGLARADDQTLSSEAHEGGKRDMDEDEMLHDGKGQEGKTGKPEEDVYEHREDAQTSYLSWHKENEKEELGPDVDGVARQKEKVPRSEALTDLKGSHGRSAEAGLEEDGREEASTSIGVEVLGDEEGENEEREYGLYGLAVAAVQEANSLEEDDKGEEKSME</sequence>
<dbReference type="SUPFAM" id="SSF46689">
    <property type="entry name" value="Homeodomain-like"/>
    <property type="match status" value="1"/>
</dbReference>
<name>A0A4D9D5M0_9STRA</name>
<feature type="domain" description="HTH myb-type" evidence="3">
    <location>
        <begin position="256"/>
        <end position="296"/>
    </location>
</feature>
<feature type="compositionally biased region" description="Basic and acidic residues" evidence="1">
    <location>
        <begin position="589"/>
        <end position="628"/>
    </location>
</feature>
<dbReference type="AlphaFoldDB" id="A0A4D9D5M0"/>
<organism evidence="4 5">
    <name type="scientific">Nannochloropsis salina CCMP1776</name>
    <dbReference type="NCBI Taxonomy" id="1027361"/>
    <lineage>
        <taxon>Eukaryota</taxon>
        <taxon>Sar</taxon>
        <taxon>Stramenopiles</taxon>
        <taxon>Ochrophyta</taxon>
        <taxon>Eustigmatophyceae</taxon>
        <taxon>Eustigmatales</taxon>
        <taxon>Monodopsidaceae</taxon>
        <taxon>Microchloropsis</taxon>
        <taxon>Microchloropsis salina</taxon>
    </lineage>
</organism>
<dbReference type="PROSITE" id="PS50090">
    <property type="entry name" value="MYB_LIKE"/>
    <property type="match status" value="2"/>
</dbReference>
<feature type="compositionally biased region" description="Acidic residues" evidence="1">
    <location>
        <begin position="27"/>
        <end position="36"/>
    </location>
</feature>
<reference evidence="4 5" key="1">
    <citation type="submission" date="2019-01" db="EMBL/GenBank/DDBJ databases">
        <title>Nuclear Genome Assembly of the Microalgal Biofuel strain Nannochloropsis salina CCMP1776.</title>
        <authorList>
            <person name="Hovde B."/>
        </authorList>
    </citation>
    <scope>NUCLEOTIDE SEQUENCE [LARGE SCALE GENOMIC DNA]</scope>
    <source>
        <strain evidence="4 5">CCMP1776</strain>
    </source>
</reference>
<dbReference type="InterPro" id="IPR009057">
    <property type="entry name" value="Homeodomain-like_sf"/>
</dbReference>
<feature type="region of interest" description="Disordered" evidence="1">
    <location>
        <begin position="489"/>
        <end position="533"/>
    </location>
</feature>
<evidence type="ECO:0000313" key="5">
    <source>
        <dbReference type="Proteomes" id="UP000355283"/>
    </source>
</evidence>
<feature type="compositionally biased region" description="Polar residues" evidence="1">
    <location>
        <begin position="12"/>
        <end position="25"/>
    </location>
</feature>
<keyword evidence="5" id="KW-1185">Reference proteome</keyword>
<accession>A0A4D9D5M0</accession>
<evidence type="ECO:0000259" key="2">
    <source>
        <dbReference type="PROSITE" id="PS50090"/>
    </source>
</evidence>
<feature type="region of interest" description="Disordered" evidence="1">
    <location>
        <begin position="310"/>
        <end position="331"/>
    </location>
</feature>
<feature type="domain" description="HTH myb-type" evidence="3">
    <location>
        <begin position="203"/>
        <end position="254"/>
    </location>
</feature>
<dbReference type="EMBL" id="SDOX01000007">
    <property type="protein sequence ID" value="TFJ86750.1"/>
    <property type="molecule type" value="Genomic_DNA"/>
</dbReference>
<feature type="compositionally biased region" description="Basic residues" evidence="1">
    <location>
        <begin position="1"/>
        <end position="10"/>
    </location>
</feature>
<protein>
    <submittedName>
        <fullName evidence="4">Uncharacterized protein</fullName>
    </submittedName>
</protein>
<dbReference type="GO" id="GO:0005634">
    <property type="term" value="C:nucleus"/>
    <property type="evidence" value="ECO:0007669"/>
    <property type="project" value="TreeGrafter"/>
</dbReference>
<feature type="compositionally biased region" description="Low complexity" evidence="1">
    <location>
        <begin position="558"/>
        <end position="574"/>
    </location>
</feature>
<dbReference type="InterPro" id="IPR001005">
    <property type="entry name" value="SANT/Myb"/>
</dbReference>
<dbReference type="OrthoDB" id="2143914at2759"/>
<evidence type="ECO:0000313" key="4">
    <source>
        <dbReference type="EMBL" id="TFJ86750.1"/>
    </source>
</evidence>
<dbReference type="CDD" id="cd00167">
    <property type="entry name" value="SANT"/>
    <property type="match status" value="2"/>
</dbReference>
<feature type="region of interest" description="Disordered" evidence="1">
    <location>
        <begin position="555"/>
        <end position="704"/>
    </location>
</feature>